<sequence>MSRVPSGMMLKYSSSRLLELNKHIIPPCVSLFKQLGLLRRPRYIHRSSRQQFVYSQPVHRSPSTCPAVRTAATPSCHQSAAAPGVCSTGNTVKALLSGQLPKYGVDYGVPSIVSTRNTTRALQTGLHVKRGNIIILGDMNIHVDNPSCPFAAEFLQLLDCLNLTQHVHVPTHSKGNTLDLIITNSAPLSNLATYGLGVSDHLVISMELPFPPSHTKPKCQIQFRDLKHINSHSLILDLHHLSKATHSSATESVDYYNKSLSTLLDTHAPVKTRHFLTFSSMVHKRAV</sequence>
<dbReference type="PANTHER" id="PTHR46670">
    <property type="entry name" value="ENDO/EXONUCLEASE/PHOSPHATASE DOMAIN-CONTAINING PROTEIN"/>
    <property type="match status" value="1"/>
</dbReference>
<keyword evidence="2" id="KW-1185">Reference proteome</keyword>
<evidence type="ECO:0000313" key="2">
    <source>
        <dbReference type="Proteomes" id="UP001178508"/>
    </source>
</evidence>
<dbReference type="PANTHER" id="PTHR46670:SF3">
    <property type="entry name" value="ENDONUCLEASE_EXONUCLEASE_PHOSPHATASE DOMAIN-CONTAINING PROTEIN"/>
    <property type="match status" value="1"/>
</dbReference>
<evidence type="ECO:0008006" key="3">
    <source>
        <dbReference type="Google" id="ProtNLM"/>
    </source>
</evidence>
<name>A0AAV1FEN9_XYRNO</name>
<dbReference type="EMBL" id="OY660870">
    <property type="protein sequence ID" value="CAJ1059652.1"/>
    <property type="molecule type" value="Genomic_DNA"/>
</dbReference>
<evidence type="ECO:0000313" key="1">
    <source>
        <dbReference type="EMBL" id="CAJ1059652.1"/>
    </source>
</evidence>
<organism evidence="1 2">
    <name type="scientific">Xyrichtys novacula</name>
    <name type="common">Pearly razorfish</name>
    <name type="synonym">Hemipteronotus novacula</name>
    <dbReference type="NCBI Taxonomy" id="13765"/>
    <lineage>
        <taxon>Eukaryota</taxon>
        <taxon>Metazoa</taxon>
        <taxon>Chordata</taxon>
        <taxon>Craniata</taxon>
        <taxon>Vertebrata</taxon>
        <taxon>Euteleostomi</taxon>
        <taxon>Actinopterygii</taxon>
        <taxon>Neopterygii</taxon>
        <taxon>Teleostei</taxon>
        <taxon>Neoteleostei</taxon>
        <taxon>Acanthomorphata</taxon>
        <taxon>Eupercaria</taxon>
        <taxon>Labriformes</taxon>
        <taxon>Labridae</taxon>
        <taxon>Xyrichtys</taxon>
    </lineage>
</organism>
<dbReference type="Gene3D" id="3.60.10.10">
    <property type="entry name" value="Endonuclease/exonuclease/phosphatase"/>
    <property type="match status" value="1"/>
</dbReference>
<dbReference type="Proteomes" id="UP001178508">
    <property type="component" value="Chromosome 7"/>
</dbReference>
<gene>
    <name evidence="1" type="ORF">XNOV1_A010350</name>
</gene>
<proteinExistence type="predicted"/>
<dbReference type="InterPro" id="IPR036691">
    <property type="entry name" value="Endo/exonu/phosph_ase_sf"/>
</dbReference>
<accession>A0AAV1FEN9</accession>
<dbReference type="AlphaFoldDB" id="A0AAV1FEN9"/>
<reference evidence="1" key="1">
    <citation type="submission" date="2023-08" db="EMBL/GenBank/DDBJ databases">
        <authorList>
            <person name="Alioto T."/>
            <person name="Alioto T."/>
            <person name="Gomez Garrido J."/>
        </authorList>
    </citation>
    <scope>NUCLEOTIDE SEQUENCE</scope>
</reference>
<dbReference type="SUPFAM" id="SSF56219">
    <property type="entry name" value="DNase I-like"/>
    <property type="match status" value="1"/>
</dbReference>
<protein>
    <recommendedName>
        <fullName evidence="3">Endonuclease/exonuclease/phosphatase domain-containing protein</fullName>
    </recommendedName>
</protein>